<gene>
    <name evidence="1" type="ORF">LTR37_004312</name>
</gene>
<comment type="caution">
    <text evidence="1">The sequence shown here is derived from an EMBL/GenBank/DDBJ whole genome shotgun (WGS) entry which is preliminary data.</text>
</comment>
<organism evidence="1 2">
    <name type="scientific">Vermiconidia calcicola</name>
    <dbReference type="NCBI Taxonomy" id="1690605"/>
    <lineage>
        <taxon>Eukaryota</taxon>
        <taxon>Fungi</taxon>
        <taxon>Dikarya</taxon>
        <taxon>Ascomycota</taxon>
        <taxon>Pezizomycotina</taxon>
        <taxon>Dothideomycetes</taxon>
        <taxon>Dothideomycetidae</taxon>
        <taxon>Mycosphaerellales</taxon>
        <taxon>Extremaceae</taxon>
        <taxon>Vermiconidia</taxon>
    </lineage>
</organism>
<reference evidence="1" key="1">
    <citation type="submission" date="2023-07" db="EMBL/GenBank/DDBJ databases">
        <title>Black Yeasts Isolated from many extreme environments.</title>
        <authorList>
            <person name="Coleine C."/>
            <person name="Stajich J.E."/>
            <person name="Selbmann L."/>
        </authorList>
    </citation>
    <scope>NUCLEOTIDE SEQUENCE</scope>
    <source>
        <strain evidence="1">CCFEE 5714</strain>
    </source>
</reference>
<dbReference type="EMBL" id="JAUTXU010000026">
    <property type="protein sequence ID" value="KAK3719454.1"/>
    <property type="molecule type" value="Genomic_DNA"/>
</dbReference>
<keyword evidence="2" id="KW-1185">Reference proteome</keyword>
<evidence type="ECO:0000313" key="2">
    <source>
        <dbReference type="Proteomes" id="UP001281147"/>
    </source>
</evidence>
<proteinExistence type="predicted"/>
<protein>
    <submittedName>
        <fullName evidence="1">Uncharacterized protein</fullName>
    </submittedName>
</protein>
<sequence>MARRSRTGCLTCRARKLKCTEERPVCAQCTKANRECLPSSGVTFRHQQNPSMNSTAQGEASLKNFYGYRETFAKETTWVQVPQKLKFVHTNNPYEDEEDVQYAAEGGTSFTTDGSRRYAETPINDDDYRLARELAQAAYPAYATHGLEALSAVATQDQYSYAPPPAPMGQHEHSPHQQHAAAGSQQNNATSSQNLDFILNPSGAATSSALSNIDPRLHNEDSVPQPAASGSEHHHVRTSSYSSSYGRPNLHAKGPDPPQHRRAAIDSPELAYLLRDYSERGGLWMDLFDLKLFFATAVPVLAVSCPLLLYSCVALSAKSLARVDGRKPTMGGQVEHARRSKMEFWPGHATSAEDWFHKAREYYDLAVSLLRQALAGASRPPTSSLPENASPSTISNAQGFPLPTTGSDELVAATAILCVYEFLDASGPEWSRHLDGAKTLFDIANDRMLHLTLHPSPVTIAQQVTQRLGCYDDMATDSSRPVLSKGRRAVFWNFARQDMLSAFINNTSTRLDTSDISMWRSAGLKISPEGYIRPSNPRHPEFLRENSMADDMISNALVWLSAKLVNFIAAGDDLPAEGSSMRLGVQQRDLLDYWQQLDTQLRAWYDGLPDSFRPTSIYSPHGEAGIEEKWFPRPMCTSTAQWWHFVRIQLLHNKPHLTTAMPSSRNQFALGRIDTSSGLAARHASYTSILQQSREHAKEIVAMGRGRSDEGTRVHSVQPLWTAGLVLGVSEGTEASDEVWMWRRSIVTQLRGIERDMGWASEYRVRSLLDSWDLPPDWDGES</sequence>
<name>A0ACC3NNV3_9PEZI</name>
<accession>A0ACC3NNV3</accession>
<evidence type="ECO:0000313" key="1">
    <source>
        <dbReference type="EMBL" id="KAK3719454.1"/>
    </source>
</evidence>
<dbReference type="Proteomes" id="UP001281147">
    <property type="component" value="Unassembled WGS sequence"/>
</dbReference>